<evidence type="ECO:0000256" key="5">
    <source>
        <dbReference type="ARBA" id="ARBA00022927"/>
    </source>
</evidence>
<dbReference type="GO" id="GO:0005737">
    <property type="term" value="C:cytoplasm"/>
    <property type="evidence" value="ECO:0007669"/>
    <property type="project" value="TreeGrafter"/>
</dbReference>
<feature type="compositionally biased region" description="Low complexity" evidence="11">
    <location>
        <begin position="118"/>
        <end position="134"/>
    </location>
</feature>
<evidence type="ECO:0000313" key="13">
    <source>
        <dbReference type="Proteomes" id="UP001283341"/>
    </source>
</evidence>
<comment type="subcellular location">
    <subcellularLocation>
        <location evidence="1">Nucleus</location>
        <location evidence="1">Nuclear pore complex</location>
    </subcellularLocation>
</comment>
<dbReference type="GO" id="GO:0031369">
    <property type="term" value="F:translation initiation factor binding"/>
    <property type="evidence" value="ECO:0007669"/>
    <property type="project" value="TreeGrafter"/>
</dbReference>
<dbReference type="Proteomes" id="UP001283341">
    <property type="component" value="Unassembled WGS sequence"/>
</dbReference>
<evidence type="ECO:0000256" key="3">
    <source>
        <dbReference type="ARBA" id="ARBA00022448"/>
    </source>
</evidence>
<feature type="region of interest" description="Disordered" evidence="11">
    <location>
        <begin position="105"/>
        <end position="204"/>
    </location>
</feature>
<keyword evidence="13" id="KW-1185">Reference proteome</keyword>
<reference evidence="12" key="1">
    <citation type="journal article" date="2023" name="Mol. Phylogenet. Evol.">
        <title>Genome-scale phylogeny and comparative genomics of the fungal order Sordariales.</title>
        <authorList>
            <person name="Hensen N."/>
            <person name="Bonometti L."/>
            <person name="Westerberg I."/>
            <person name="Brannstrom I.O."/>
            <person name="Guillou S."/>
            <person name="Cros-Aarteil S."/>
            <person name="Calhoun S."/>
            <person name="Haridas S."/>
            <person name="Kuo A."/>
            <person name="Mondo S."/>
            <person name="Pangilinan J."/>
            <person name="Riley R."/>
            <person name="LaButti K."/>
            <person name="Andreopoulos B."/>
            <person name="Lipzen A."/>
            <person name="Chen C."/>
            <person name="Yan M."/>
            <person name="Daum C."/>
            <person name="Ng V."/>
            <person name="Clum A."/>
            <person name="Steindorff A."/>
            <person name="Ohm R.A."/>
            <person name="Martin F."/>
            <person name="Silar P."/>
            <person name="Natvig D.O."/>
            <person name="Lalanne C."/>
            <person name="Gautier V."/>
            <person name="Ament-Velasquez S.L."/>
            <person name="Kruys A."/>
            <person name="Hutchinson M.I."/>
            <person name="Powell A.J."/>
            <person name="Barry K."/>
            <person name="Miller A.N."/>
            <person name="Grigoriev I.V."/>
            <person name="Debuchy R."/>
            <person name="Gladieux P."/>
            <person name="Hiltunen Thoren M."/>
            <person name="Johannesson H."/>
        </authorList>
    </citation>
    <scope>NUCLEOTIDE SEQUENCE</scope>
    <source>
        <strain evidence="12">CBS 118394</strain>
    </source>
</reference>
<dbReference type="InterPro" id="IPR038506">
    <property type="entry name" value="GLE1-like_sf"/>
</dbReference>
<dbReference type="AlphaFoldDB" id="A0AAE0MBY5"/>
<protein>
    <recommendedName>
        <fullName evidence="9">mRNA export factor GLE1</fullName>
    </recommendedName>
    <alternativeName>
        <fullName evidence="10">Nucleoporin GLE1</fullName>
    </alternativeName>
</protein>
<evidence type="ECO:0000256" key="2">
    <source>
        <dbReference type="ARBA" id="ARBA00011056"/>
    </source>
</evidence>
<reference evidence="12" key="2">
    <citation type="submission" date="2023-06" db="EMBL/GenBank/DDBJ databases">
        <authorList>
            <consortium name="Lawrence Berkeley National Laboratory"/>
            <person name="Haridas S."/>
            <person name="Hensen N."/>
            <person name="Bonometti L."/>
            <person name="Westerberg I."/>
            <person name="Brannstrom I.O."/>
            <person name="Guillou S."/>
            <person name="Cros-Aarteil S."/>
            <person name="Calhoun S."/>
            <person name="Kuo A."/>
            <person name="Mondo S."/>
            <person name="Pangilinan J."/>
            <person name="Riley R."/>
            <person name="Labutti K."/>
            <person name="Andreopoulos B."/>
            <person name="Lipzen A."/>
            <person name="Chen C."/>
            <person name="Yanf M."/>
            <person name="Daum C."/>
            <person name="Ng V."/>
            <person name="Clum A."/>
            <person name="Steindorff A."/>
            <person name="Ohm R."/>
            <person name="Martin F."/>
            <person name="Silar P."/>
            <person name="Natvig D."/>
            <person name="Lalanne C."/>
            <person name="Gautier V."/>
            <person name="Ament-Velasquez S.L."/>
            <person name="Kruys A."/>
            <person name="Hutchinson M.I."/>
            <person name="Powell A.J."/>
            <person name="Barry K."/>
            <person name="Miller A.N."/>
            <person name="Grigoriev I.V."/>
            <person name="Debuchy R."/>
            <person name="Gladieux P."/>
            <person name="Thoren M.H."/>
            <person name="Johannesson H."/>
        </authorList>
    </citation>
    <scope>NUCLEOTIDE SEQUENCE</scope>
    <source>
        <strain evidence="12">CBS 118394</strain>
    </source>
</reference>
<dbReference type="GO" id="GO:0005543">
    <property type="term" value="F:phospholipid binding"/>
    <property type="evidence" value="ECO:0007669"/>
    <property type="project" value="TreeGrafter"/>
</dbReference>
<feature type="compositionally biased region" description="Polar residues" evidence="11">
    <location>
        <begin position="146"/>
        <end position="155"/>
    </location>
</feature>
<evidence type="ECO:0000313" key="12">
    <source>
        <dbReference type="EMBL" id="KAK3325429.1"/>
    </source>
</evidence>
<evidence type="ECO:0000256" key="1">
    <source>
        <dbReference type="ARBA" id="ARBA00004567"/>
    </source>
</evidence>
<evidence type="ECO:0000256" key="7">
    <source>
        <dbReference type="ARBA" id="ARBA00023132"/>
    </source>
</evidence>
<dbReference type="PANTHER" id="PTHR12960:SF0">
    <property type="entry name" value="MRNA EXPORT FACTOR GLE1"/>
    <property type="match status" value="1"/>
</dbReference>
<dbReference type="Gene3D" id="1.25.40.510">
    <property type="entry name" value="GLE1-like"/>
    <property type="match status" value="1"/>
</dbReference>
<comment type="similarity">
    <text evidence="2">Belongs to the GLE1 family.</text>
</comment>
<sequence length="525" mass="57885">MTGSSPARPRSLHWASPQRPLHPDIFGEDRNSEARHKFLIESAKREHDRVREDAERVYRDHLQKEEQQRLLQEKRKEEERIRRDEQIAAEVTRVNALKAKQVVIPAPLPDPEPPRPPAVIASAPPAVTSSSAAPPATPAPQPPSQVNVVATQNGVTPKGPSFSPDDSRPLLTTPQQLLKRPEPPLLQSNGTAPAPKAVAPPVAQNPAIPAIDRYTTIHRNLKELRRSMAQQANANRALKSRIGDMRREIRKSVGQLTAGTGANRVQQQKIVALLREALQNQVQSQLIDPSNFVMEPRNPVEGAVHNEPQLPSLFLYLLNIFAKAAIAQFINEAGARPETADPVGICIAATFSEPDFLWHGVSLIDILIAKFRIVCPVLFGYKGSEKTEQGRQRLGWWKDSGSWVTEQQHMDRMTGLGAGFAAVSLRNFGPSKKTNPYPPRHYWTAMAKIVNTPSADISNTQCVVLKSMIQNYEQKFIQFYGTAAIAALRTSLLEFPGRAPQKSAAVNSLGVLAELLKKDSGLVLG</sequence>
<dbReference type="GO" id="GO:0000822">
    <property type="term" value="F:inositol hexakisphosphate binding"/>
    <property type="evidence" value="ECO:0007669"/>
    <property type="project" value="TreeGrafter"/>
</dbReference>
<keyword evidence="8" id="KW-0539">Nucleus</keyword>
<feature type="region of interest" description="Disordered" evidence="11">
    <location>
        <begin position="61"/>
        <end position="84"/>
    </location>
</feature>
<keyword evidence="4" id="KW-0509">mRNA transport</keyword>
<dbReference type="EMBL" id="JAUEDM010000002">
    <property type="protein sequence ID" value="KAK3325429.1"/>
    <property type="molecule type" value="Genomic_DNA"/>
</dbReference>
<dbReference type="InterPro" id="IPR012476">
    <property type="entry name" value="GLE1"/>
</dbReference>
<keyword evidence="5" id="KW-0653">Protein transport</keyword>
<keyword evidence="6" id="KW-0811">Translocation</keyword>
<evidence type="ECO:0000256" key="6">
    <source>
        <dbReference type="ARBA" id="ARBA00023010"/>
    </source>
</evidence>
<evidence type="ECO:0000256" key="8">
    <source>
        <dbReference type="ARBA" id="ARBA00023242"/>
    </source>
</evidence>
<dbReference type="GO" id="GO:0044614">
    <property type="term" value="C:nuclear pore cytoplasmic filaments"/>
    <property type="evidence" value="ECO:0007669"/>
    <property type="project" value="TreeGrafter"/>
</dbReference>
<feature type="compositionally biased region" description="Pro residues" evidence="11">
    <location>
        <begin position="106"/>
        <end position="117"/>
    </location>
</feature>
<evidence type="ECO:0000256" key="11">
    <source>
        <dbReference type="SAM" id="MobiDB-lite"/>
    </source>
</evidence>
<gene>
    <name evidence="12" type="ORF">B0H66DRAFT_123765</name>
</gene>
<evidence type="ECO:0000256" key="4">
    <source>
        <dbReference type="ARBA" id="ARBA00022816"/>
    </source>
</evidence>
<feature type="compositionally biased region" description="Low complexity" evidence="11">
    <location>
        <begin position="192"/>
        <end position="204"/>
    </location>
</feature>
<keyword evidence="7" id="KW-0906">Nuclear pore complex</keyword>
<evidence type="ECO:0000256" key="9">
    <source>
        <dbReference type="ARBA" id="ARBA00026227"/>
    </source>
</evidence>
<feature type="region of interest" description="Disordered" evidence="11">
    <location>
        <begin position="1"/>
        <end position="29"/>
    </location>
</feature>
<comment type="caution">
    <text evidence="12">The sequence shown here is derived from an EMBL/GenBank/DDBJ whole genome shotgun (WGS) entry which is preliminary data.</text>
</comment>
<dbReference type="Pfam" id="PF07817">
    <property type="entry name" value="GLE1"/>
    <property type="match status" value="1"/>
</dbReference>
<dbReference type="GO" id="GO:0016973">
    <property type="term" value="P:poly(A)+ mRNA export from nucleus"/>
    <property type="evidence" value="ECO:0007669"/>
    <property type="project" value="InterPro"/>
</dbReference>
<accession>A0AAE0MBY5</accession>
<keyword evidence="3" id="KW-0813">Transport</keyword>
<evidence type="ECO:0000256" key="10">
    <source>
        <dbReference type="ARBA" id="ARBA00029983"/>
    </source>
</evidence>
<name>A0AAE0MBY5_9PEZI</name>
<dbReference type="GO" id="GO:0015031">
    <property type="term" value="P:protein transport"/>
    <property type="evidence" value="ECO:0007669"/>
    <property type="project" value="UniProtKB-KW"/>
</dbReference>
<proteinExistence type="inferred from homology"/>
<dbReference type="PANTHER" id="PTHR12960">
    <property type="entry name" value="GLE-1-RELATED"/>
    <property type="match status" value="1"/>
</dbReference>
<organism evidence="12 13">
    <name type="scientific">Apodospora peruviana</name>
    <dbReference type="NCBI Taxonomy" id="516989"/>
    <lineage>
        <taxon>Eukaryota</taxon>
        <taxon>Fungi</taxon>
        <taxon>Dikarya</taxon>
        <taxon>Ascomycota</taxon>
        <taxon>Pezizomycotina</taxon>
        <taxon>Sordariomycetes</taxon>
        <taxon>Sordariomycetidae</taxon>
        <taxon>Sordariales</taxon>
        <taxon>Lasiosphaeriaceae</taxon>
        <taxon>Apodospora</taxon>
    </lineage>
</organism>